<protein>
    <submittedName>
        <fullName evidence="12">4-coumarate--CoA ligase 1-like isoform X1</fullName>
    </submittedName>
</protein>
<dbReference type="InterPro" id="IPR025110">
    <property type="entry name" value="AMP-bd_C"/>
</dbReference>
<evidence type="ECO:0000256" key="6">
    <source>
        <dbReference type="ARBA" id="ARBA00022840"/>
    </source>
</evidence>
<dbReference type="Proteomes" id="UP000695000">
    <property type="component" value="Unplaced"/>
</dbReference>
<dbReference type="Gene3D" id="3.30.300.30">
    <property type="match status" value="1"/>
</dbReference>
<feature type="domain" description="AMP-binding enzyme C-terminal" evidence="10">
    <location>
        <begin position="418"/>
        <end position="498"/>
    </location>
</feature>
<dbReference type="Gene3D" id="3.40.50.980">
    <property type="match status" value="2"/>
</dbReference>
<dbReference type="SUPFAM" id="SSF56801">
    <property type="entry name" value="Acetyl-CoA synthetase-like"/>
    <property type="match status" value="1"/>
</dbReference>
<dbReference type="PANTHER" id="PTHR24096">
    <property type="entry name" value="LONG-CHAIN-FATTY-ACID--COA LIGASE"/>
    <property type="match status" value="1"/>
</dbReference>
<dbReference type="PANTHER" id="PTHR24096:SF423">
    <property type="entry name" value="GM05240P"/>
    <property type="match status" value="1"/>
</dbReference>
<accession>A0ABM1NGG7</accession>
<sequence length="510" mass="57637">MAKNLGHMFLQILNNAELDQIAMICKISNASLTYNELLVNSLKIAKKMRDIGIERGDVVGFVSENRIEYCVSVIACFYLQAVIHLMNPSYLKAELQQGFDKSKPKVVFTSKENFDKVIMLQQETNYVETIFNFDVNYLDITKDGLALKQIELDPEISIERAIIINSSGTTGYPQSVVLTQNNIHYAMEYLQDSYMQYKEKAKLVILPFCHISGLFIVLDALQKKSKLVILSKFKPDLYCEIIQEHKIVSLETVPTIATFLARNPIIDKYNLTSVKNIVCGGAPLAQDIQNTILKKFNCQVRQLYGMTETCGLVMLAPIGEKWKVGSVGKPIPNIETKVVDPLTKKKLNCGELGEICVKSGMNMKEYLGNIEATLAAFDEEGFFRTGDIGYFDKDGYFFINDRLKDVIKYKGYQVLPVELENMLLLHKDIVDAAVIGIADERFGELPMAFVVKDKNSELNEEDVKYYIAVPIIERCSINKQLHGGVKFVESIPRGATGKILRRLLRETLKK</sequence>
<evidence type="ECO:0000313" key="11">
    <source>
        <dbReference type="Proteomes" id="UP000695000"/>
    </source>
</evidence>
<evidence type="ECO:0000256" key="1">
    <source>
        <dbReference type="ARBA" id="ARBA00001946"/>
    </source>
</evidence>
<reference evidence="12" key="1">
    <citation type="submission" date="2025-08" db="UniProtKB">
        <authorList>
            <consortium name="RefSeq"/>
        </authorList>
    </citation>
    <scope>IDENTIFICATION</scope>
    <source>
        <tissue evidence="12">Whole Larva</tissue>
    </source>
</reference>
<name>A0ABM1NGG7_NICVS</name>
<comment type="cofactor">
    <cofactor evidence="1">
        <name>Mg(2+)</name>
        <dbReference type="ChEBI" id="CHEBI:18420"/>
    </cofactor>
</comment>
<feature type="domain" description="AMP-dependent synthetase/ligase" evidence="9">
    <location>
        <begin position="19"/>
        <end position="367"/>
    </location>
</feature>
<comment type="subcellular location">
    <subcellularLocation>
        <location evidence="2">Peroxisome</location>
    </subcellularLocation>
</comment>
<keyword evidence="11" id="KW-1185">Reference proteome</keyword>
<dbReference type="Pfam" id="PF13193">
    <property type="entry name" value="AMP-binding_C"/>
    <property type="match status" value="1"/>
</dbReference>
<keyword evidence="5" id="KW-0547">Nucleotide-binding</keyword>
<evidence type="ECO:0000256" key="2">
    <source>
        <dbReference type="ARBA" id="ARBA00004275"/>
    </source>
</evidence>
<evidence type="ECO:0000259" key="9">
    <source>
        <dbReference type="Pfam" id="PF00501"/>
    </source>
</evidence>
<comment type="similarity">
    <text evidence="3">Belongs to the ATP-dependent AMP-binding enzyme family.</text>
</comment>
<keyword evidence="6" id="KW-0067">ATP-binding</keyword>
<keyword evidence="8" id="KW-0576">Peroxisome</keyword>
<gene>
    <name evidence="12" type="primary">LOC108569040</name>
</gene>
<evidence type="ECO:0000259" key="10">
    <source>
        <dbReference type="Pfam" id="PF13193"/>
    </source>
</evidence>
<dbReference type="InterPro" id="IPR000873">
    <property type="entry name" value="AMP-dep_synth/lig_dom"/>
</dbReference>
<evidence type="ECO:0000256" key="3">
    <source>
        <dbReference type="ARBA" id="ARBA00006432"/>
    </source>
</evidence>
<dbReference type="Pfam" id="PF00501">
    <property type="entry name" value="AMP-binding"/>
    <property type="match status" value="1"/>
</dbReference>
<dbReference type="RefSeq" id="XP_017785917.1">
    <property type="nucleotide sequence ID" value="XM_017930428.1"/>
</dbReference>
<dbReference type="Gene3D" id="2.30.38.10">
    <property type="entry name" value="Luciferase, Domain 3"/>
    <property type="match status" value="1"/>
</dbReference>
<evidence type="ECO:0000256" key="8">
    <source>
        <dbReference type="ARBA" id="ARBA00023140"/>
    </source>
</evidence>
<keyword evidence="7" id="KW-0460">Magnesium</keyword>
<evidence type="ECO:0000313" key="12">
    <source>
        <dbReference type="RefSeq" id="XP_017785917.1"/>
    </source>
</evidence>
<organism evidence="11 12">
    <name type="scientific">Nicrophorus vespilloides</name>
    <name type="common">Boreal carrion beetle</name>
    <dbReference type="NCBI Taxonomy" id="110193"/>
    <lineage>
        <taxon>Eukaryota</taxon>
        <taxon>Metazoa</taxon>
        <taxon>Ecdysozoa</taxon>
        <taxon>Arthropoda</taxon>
        <taxon>Hexapoda</taxon>
        <taxon>Insecta</taxon>
        <taxon>Pterygota</taxon>
        <taxon>Neoptera</taxon>
        <taxon>Endopterygota</taxon>
        <taxon>Coleoptera</taxon>
        <taxon>Polyphaga</taxon>
        <taxon>Staphyliniformia</taxon>
        <taxon>Silphidae</taxon>
        <taxon>Nicrophorinae</taxon>
        <taxon>Nicrophorus</taxon>
    </lineage>
</organism>
<evidence type="ECO:0000256" key="7">
    <source>
        <dbReference type="ARBA" id="ARBA00022842"/>
    </source>
</evidence>
<keyword evidence="4" id="KW-0479">Metal-binding</keyword>
<proteinExistence type="inferred from homology"/>
<evidence type="ECO:0000256" key="5">
    <source>
        <dbReference type="ARBA" id="ARBA00022741"/>
    </source>
</evidence>
<dbReference type="InterPro" id="IPR045851">
    <property type="entry name" value="AMP-bd_C_sf"/>
</dbReference>
<evidence type="ECO:0000256" key="4">
    <source>
        <dbReference type="ARBA" id="ARBA00022723"/>
    </source>
</evidence>
<dbReference type="GeneID" id="108569040"/>